<keyword evidence="3 5" id="KW-1133">Transmembrane helix</keyword>
<dbReference type="PANTHER" id="PTHR23537">
    <property type="match status" value="1"/>
</dbReference>
<evidence type="ECO:0000256" key="1">
    <source>
        <dbReference type="ARBA" id="ARBA00004141"/>
    </source>
</evidence>
<evidence type="ECO:0000256" key="4">
    <source>
        <dbReference type="ARBA" id="ARBA00023136"/>
    </source>
</evidence>
<keyword evidence="2 5" id="KW-0812">Transmembrane</keyword>
<evidence type="ECO:0000256" key="5">
    <source>
        <dbReference type="SAM" id="Phobius"/>
    </source>
</evidence>
<evidence type="ECO:0000313" key="7">
    <source>
        <dbReference type="Proteomes" id="UP001589535"/>
    </source>
</evidence>
<comment type="subcellular location">
    <subcellularLocation>
        <location evidence="1">Membrane</location>
        <topology evidence="1">Multi-pass membrane protein</topology>
    </subcellularLocation>
</comment>
<evidence type="ECO:0000256" key="2">
    <source>
        <dbReference type="ARBA" id="ARBA00022692"/>
    </source>
</evidence>
<dbReference type="RefSeq" id="WP_378206699.1">
    <property type="nucleotide sequence ID" value="NZ_JBHMBK010000060.1"/>
</dbReference>
<dbReference type="SUPFAM" id="SSF103473">
    <property type="entry name" value="MFS general substrate transporter"/>
    <property type="match status" value="1"/>
</dbReference>
<feature type="transmembrane region" description="Helical" evidence="5">
    <location>
        <begin position="346"/>
        <end position="364"/>
    </location>
</feature>
<protein>
    <submittedName>
        <fullName evidence="6">YbfB/YjiJ family MFS transporter</fullName>
    </submittedName>
</protein>
<reference evidence="6 7" key="1">
    <citation type="submission" date="2024-09" db="EMBL/GenBank/DDBJ databases">
        <authorList>
            <person name="Sun Q."/>
            <person name="Mori K."/>
        </authorList>
    </citation>
    <scope>NUCLEOTIDE SEQUENCE [LARGE SCALE GENOMIC DNA]</scope>
    <source>
        <strain evidence="6 7">JCM 13852</strain>
    </source>
</reference>
<sequence length="374" mass="37084">MTQTKPDRWMATAAGGAVVIALCYGFARYAYGPFVPRFSATFGLTPVGVGVLGGLSTAGYGLGLLLAPRTSARSARGTVLLAAVSATLGLALMALAPHVTVFGAGIVVAGAGAGLVSPGVAQLVGETVAAHTRARAQTWANTGTGLGLAASAFTPLLALGWPVIWSAFAALGVAVTVAAWRLLPRSPGVSAASGPVLRVVPLVVNSVLIGVTSAPYWTFSSSRLAEAGLSPVAATCCWATIGVAGLLGGLAGPAAERAGLRPVNLVTWTLAAAGIALLAVPDPGVPLALLSSALFGSTYMALTGLCILWAARLAPERPARGITWSFAGLGVGQTVASPLAGTLAAGVGSAAVFGLTALVALTAWSQLHPRLGPP</sequence>
<feature type="transmembrane region" description="Helical" evidence="5">
    <location>
        <begin position="163"/>
        <end position="183"/>
    </location>
</feature>
<dbReference type="EMBL" id="JBHMBK010000060">
    <property type="protein sequence ID" value="MFB9690768.1"/>
    <property type="molecule type" value="Genomic_DNA"/>
</dbReference>
<dbReference type="PANTHER" id="PTHR23537:SF1">
    <property type="entry name" value="SUGAR TRANSPORTER"/>
    <property type="match status" value="1"/>
</dbReference>
<keyword evidence="7" id="KW-1185">Reference proteome</keyword>
<feature type="transmembrane region" description="Helical" evidence="5">
    <location>
        <begin position="102"/>
        <end position="124"/>
    </location>
</feature>
<proteinExistence type="predicted"/>
<feature type="transmembrane region" description="Helical" evidence="5">
    <location>
        <begin position="136"/>
        <end position="157"/>
    </location>
</feature>
<comment type="caution">
    <text evidence="6">The sequence shown here is derived from an EMBL/GenBank/DDBJ whole genome shotgun (WGS) entry which is preliminary data.</text>
</comment>
<gene>
    <name evidence="6" type="ORF">ACFFTO_41915</name>
</gene>
<organism evidence="6 7">
    <name type="scientific">Amycolatopsis plumensis</name>
    <dbReference type="NCBI Taxonomy" id="236508"/>
    <lineage>
        <taxon>Bacteria</taxon>
        <taxon>Bacillati</taxon>
        <taxon>Actinomycetota</taxon>
        <taxon>Actinomycetes</taxon>
        <taxon>Pseudonocardiales</taxon>
        <taxon>Pseudonocardiaceae</taxon>
        <taxon>Amycolatopsis</taxon>
    </lineage>
</organism>
<feature type="transmembrane region" description="Helical" evidence="5">
    <location>
        <begin position="229"/>
        <end position="251"/>
    </location>
</feature>
<feature type="transmembrane region" description="Helical" evidence="5">
    <location>
        <begin position="79"/>
        <end position="96"/>
    </location>
</feature>
<dbReference type="InterPro" id="IPR010645">
    <property type="entry name" value="MFS_4"/>
</dbReference>
<feature type="transmembrane region" description="Helical" evidence="5">
    <location>
        <begin position="9"/>
        <end position="27"/>
    </location>
</feature>
<dbReference type="Pfam" id="PF06779">
    <property type="entry name" value="MFS_4"/>
    <property type="match status" value="1"/>
</dbReference>
<feature type="transmembrane region" description="Helical" evidence="5">
    <location>
        <begin position="195"/>
        <end position="217"/>
    </location>
</feature>
<evidence type="ECO:0000313" key="6">
    <source>
        <dbReference type="EMBL" id="MFB9690768.1"/>
    </source>
</evidence>
<accession>A0ABV5UL76</accession>
<feature type="transmembrane region" description="Helical" evidence="5">
    <location>
        <begin position="47"/>
        <end position="67"/>
    </location>
</feature>
<feature type="transmembrane region" description="Helical" evidence="5">
    <location>
        <begin position="287"/>
        <end position="310"/>
    </location>
</feature>
<dbReference type="InterPro" id="IPR005829">
    <property type="entry name" value="Sugar_transporter_CS"/>
</dbReference>
<name>A0ABV5UL76_9PSEU</name>
<feature type="transmembrane region" description="Helical" evidence="5">
    <location>
        <begin position="263"/>
        <end position="281"/>
    </location>
</feature>
<dbReference type="InterPro" id="IPR036259">
    <property type="entry name" value="MFS_trans_sf"/>
</dbReference>
<dbReference type="Gene3D" id="1.20.1250.20">
    <property type="entry name" value="MFS general substrate transporter like domains"/>
    <property type="match status" value="2"/>
</dbReference>
<evidence type="ECO:0000256" key="3">
    <source>
        <dbReference type="ARBA" id="ARBA00022989"/>
    </source>
</evidence>
<dbReference type="Proteomes" id="UP001589535">
    <property type="component" value="Unassembled WGS sequence"/>
</dbReference>
<keyword evidence="4 5" id="KW-0472">Membrane</keyword>
<dbReference type="PROSITE" id="PS00217">
    <property type="entry name" value="SUGAR_TRANSPORT_2"/>
    <property type="match status" value="1"/>
</dbReference>